<feature type="non-terminal residue" evidence="2">
    <location>
        <position position="1"/>
    </location>
</feature>
<protein>
    <recommendedName>
        <fullName evidence="4">C2H2-type domain-containing protein</fullName>
    </recommendedName>
</protein>
<evidence type="ECO:0000313" key="3">
    <source>
        <dbReference type="Proteomes" id="UP001465976"/>
    </source>
</evidence>
<organism evidence="2 3">
    <name type="scientific">Marasmius crinis-equi</name>
    <dbReference type="NCBI Taxonomy" id="585013"/>
    <lineage>
        <taxon>Eukaryota</taxon>
        <taxon>Fungi</taxon>
        <taxon>Dikarya</taxon>
        <taxon>Basidiomycota</taxon>
        <taxon>Agaricomycotina</taxon>
        <taxon>Agaricomycetes</taxon>
        <taxon>Agaricomycetidae</taxon>
        <taxon>Agaricales</taxon>
        <taxon>Marasmiineae</taxon>
        <taxon>Marasmiaceae</taxon>
        <taxon>Marasmius</taxon>
    </lineage>
</organism>
<evidence type="ECO:0000256" key="1">
    <source>
        <dbReference type="SAM" id="MobiDB-lite"/>
    </source>
</evidence>
<dbReference type="Proteomes" id="UP001465976">
    <property type="component" value="Unassembled WGS sequence"/>
</dbReference>
<reference evidence="2 3" key="1">
    <citation type="submission" date="2024-02" db="EMBL/GenBank/DDBJ databases">
        <title>A draft genome for the cacao thread blight pathogen Marasmius crinis-equi.</title>
        <authorList>
            <person name="Cohen S.P."/>
            <person name="Baruah I.K."/>
            <person name="Amoako-Attah I."/>
            <person name="Bukari Y."/>
            <person name="Meinhardt L.W."/>
            <person name="Bailey B.A."/>
        </authorList>
    </citation>
    <scope>NUCLEOTIDE SEQUENCE [LARGE SCALE GENOMIC DNA]</scope>
    <source>
        <strain evidence="2 3">GH-76</strain>
    </source>
</reference>
<feature type="region of interest" description="Disordered" evidence="1">
    <location>
        <begin position="583"/>
        <end position="622"/>
    </location>
</feature>
<feature type="compositionally biased region" description="Low complexity" evidence="1">
    <location>
        <begin position="599"/>
        <end position="609"/>
    </location>
</feature>
<sequence>WKGDVRAKSCQNIQEQWDLGQEQAIKSIKTFGISDLITDFTTWFTGKDNKDFLRPDGKKYVALSAGIDKSIADMNNPEDYSSLPLENQETLSFDGDKILAKERAEQHSRPPHSVFLEIGGKKIPKESAIRTLTDPGSDIMDGDSHDRTIRVLQQRTFMSISQKDEWRPQKGENGVDPTKALHNRDLFATFIRLNDDTSTVCLAVLDTVIIHHPTTGIVAVAPTSEVTKPTTQYTITGQLLSLLPCKDNKDSSGCVWDRDYIALTSSKAKRVAAAGPSRLSNLRFAVSGAIILPLNNMKTKPISTVSERFEDCILDGSSLPSNLEKTWWFPDGCLTEAWGQLLSRFSENVGIRTKIPLYTNLHNTNVTGKANPTFPYSSPSFSYSIPTEKTPLATALNSDKCQCGVCQLVLGETEIQNHVASHIWLAMRGISDDNIVNPVNLTHGYPCGFCGGQIDFTTGACTTRISWKGSKAESNCPLEYKFSVTAIAKRNQGLTVDDAKSALSSGKKLLVSTNIPMMCPVPGCSDIHWKYNILRHFKDSHGDDWTTIVPVTFLDRMQVTAYEQIGLGVLPNQVIQWPDAQLRSSIPPSTPRKQRKRTSTIPTTPSRSPRAAKTSKTAQTGS</sequence>
<comment type="caution">
    <text evidence="2">The sequence shown here is derived from an EMBL/GenBank/DDBJ whole genome shotgun (WGS) entry which is preliminary data.</text>
</comment>
<evidence type="ECO:0000313" key="2">
    <source>
        <dbReference type="EMBL" id="KAL0570010.1"/>
    </source>
</evidence>
<gene>
    <name evidence="2" type="ORF">V5O48_011948</name>
</gene>
<evidence type="ECO:0008006" key="4">
    <source>
        <dbReference type="Google" id="ProtNLM"/>
    </source>
</evidence>
<proteinExistence type="predicted"/>
<name>A0ABR3F488_9AGAR</name>
<keyword evidence="3" id="KW-1185">Reference proteome</keyword>
<accession>A0ABR3F488</accession>
<dbReference type="EMBL" id="JBAHYK010001009">
    <property type="protein sequence ID" value="KAL0570010.1"/>
    <property type="molecule type" value="Genomic_DNA"/>
</dbReference>